<keyword evidence="9" id="KW-1185">Reference proteome</keyword>
<feature type="non-terminal residue" evidence="8">
    <location>
        <position position="1"/>
    </location>
</feature>
<dbReference type="EMBL" id="LFIW01002044">
    <property type="protein sequence ID" value="KZL79636.1"/>
    <property type="molecule type" value="Genomic_DNA"/>
</dbReference>
<evidence type="ECO:0008006" key="10">
    <source>
        <dbReference type="Google" id="ProtNLM"/>
    </source>
</evidence>
<keyword evidence="2 6" id="KW-0812">Transmembrane</keyword>
<sequence length="265" mass="28750">LSKMYLLGPLVTYLLLAVRSARAENRFRRPPGPGPAGDFRDNPSYTLGSQLDLQWETDFESIDLLIWQEADYSPEPTYATIVSKTRSLGMLWTVSYNGFPSHHDPTKSSIYFIQMFKSGESVGNITSHYFNITESAVTPTSPTDGAASTTSSLSFESIPTGSPSSSTDTQSSDKGVSRAAVAGIVVGAVLGTLGIAGLAGWIFWRRWQKKNAGGSQGMHEIVAPGEKEYYGGPVDSQARYEVDGRGAMYEMPGDVEVRQNGNRTL</sequence>
<dbReference type="Proteomes" id="UP000076584">
    <property type="component" value="Unassembled WGS sequence"/>
</dbReference>
<feature type="chain" id="PRO_5007883490" description="Mid2 domain-containing protein" evidence="7">
    <location>
        <begin position="24"/>
        <end position="265"/>
    </location>
</feature>
<evidence type="ECO:0000256" key="7">
    <source>
        <dbReference type="SAM" id="SignalP"/>
    </source>
</evidence>
<keyword evidence="4 6" id="KW-0472">Membrane</keyword>
<name>A0A167A2I5_COLIC</name>
<feature type="transmembrane region" description="Helical" evidence="6">
    <location>
        <begin position="179"/>
        <end position="204"/>
    </location>
</feature>
<dbReference type="InterPro" id="IPR051694">
    <property type="entry name" value="Immunoregulatory_rcpt-like"/>
</dbReference>
<feature type="compositionally biased region" description="Low complexity" evidence="5">
    <location>
        <begin position="154"/>
        <end position="172"/>
    </location>
</feature>
<evidence type="ECO:0000313" key="8">
    <source>
        <dbReference type="EMBL" id="KZL79636.1"/>
    </source>
</evidence>
<dbReference type="PANTHER" id="PTHR15549:SF26">
    <property type="entry name" value="AXIAL BUDDING PATTERN PROTEIN 2-RELATED"/>
    <property type="match status" value="1"/>
</dbReference>
<dbReference type="GO" id="GO:0016020">
    <property type="term" value="C:membrane"/>
    <property type="evidence" value="ECO:0007669"/>
    <property type="project" value="UniProtKB-SubCell"/>
</dbReference>
<evidence type="ECO:0000256" key="4">
    <source>
        <dbReference type="ARBA" id="ARBA00023136"/>
    </source>
</evidence>
<evidence type="ECO:0000313" key="9">
    <source>
        <dbReference type="Proteomes" id="UP000076584"/>
    </source>
</evidence>
<dbReference type="PANTHER" id="PTHR15549">
    <property type="entry name" value="PAIRED IMMUNOGLOBULIN-LIKE TYPE 2 RECEPTOR"/>
    <property type="match status" value="1"/>
</dbReference>
<dbReference type="AlphaFoldDB" id="A0A167A2I5"/>
<evidence type="ECO:0000256" key="2">
    <source>
        <dbReference type="ARBA" id="ARBA00022692"/>
    </source>
</evidence>
<dbReference type="GO" id="GO:0071944">
    <property type="term" value="C:cell periphery"/>
    <property type="evidence" value="ECO:0007669"/>
    <property type="project" value="UniProtKB-ARBA"/>
</dbReference>
<keyword evidence="3 6" id="KW-1133">Transmembrane helix</keyword>
<accession>A0A167A2I5</accession>
<feature type="compositionally biased region" description="Polar residues" evidence="5">
    <location>
        <begin position="138"/>
        <end position="153"/>
    </location>
</feature>
<feature type="region of interest" description="Disordered" evidence="5">
    <location>
        <begin position="138"/>
        <end position="173"/>
    </location>
</feature>
<comment type="caution">
    <text evidence="8">The sequence shown here is derived from an EMBL/GenBank/DDBJ whole genome shotgun (WGS) entry which is preliminary data.</text>
</comment>
<organism evidence="8 9">
    <name type="scientific">Colletotrichum incanum</name>
    <name type="common">Soybean anthracnose fungus</name>
    <dbReference type="NCBI Taxonomy" id="1573173"/>
    <lineage>
        <taxon>Eukaryota</taxon>
        <taxon>Fungi</taxon>
        <taxon>Dikarya</taxon>
        <taxon>Ascomycota</taxon>
        <taxon>Pezizomycotina</taxon>
        <taxon>Sordariomycetes</taxon>
        <taxon>Hypocreomycetidae</taxon>
        <taxon>Glomerellales</taxon>
        <taxon>Glomerellaceae</taxon>
        <taxon>Colletotrichum</taxon>
        <taxon>Colletotrichum spaethianum species complex</taxon>
    </lineage>
</organism>
<keyword evidence="7" id="KW-0732">Signal</keyword>
<dbReference type="STRING" id="1573173.A0A167A2I5"/>
<reference evidence="8 9" key="1">
    <citation type="submission" date="2015-06" db="EMBL/GenBank/DDBJ databases">
        <title>Survival trade-offs in plant roots during colonization by closely related pathogenic and mutualistic fungi.</title>
        <authorList>
            <person name="Hacquard S."/>
            <person name="Kracher B."/>
            <person name="Hiruma K."/>
            <person name="Weinman A."/>
            <person name="Muench P."/>
            <person name="Garrido Oter R."/>
            <person name="Ver Loren van Themaat E."/>
            <person name="Dallerey J.-F."/>
            <person name="Damm U."/>
            <person name="Henrissat B."/>
            <person name="Lespinet O."/>
            <person name="Thon M."/>
            <person name="Kemen E."/>
            <person name="McHardy A.C."/>
            <person name="Schulze-Lefert P."/>
            <person name="O'Connell R.J."/>
        </authorList>
    </citation>
    <scope>NUCLEOTIDE SEQUENCE [LARGE SCALE GENOMIC DNA]</scope>
    <source>
        <strain evidence="8 9">MAFF 238704</strain>
    </source>
</reference>
<evidence type="ECO:0000256" key="3">
    <source>
        <dbReference type="ARBA" id="ARBA00022989"/>
    </source>
</evidence>
<protein>
    <recommendedName>
        <fullName evidence="10">Mid2 domain-containing protein</fullName>
    </recommendedName>
</protein>
<evidence type="ECO:0000256" key="6">
    <source>
        <dbReference type="SAM" id="Phobius"/>
    </source>
</evidence>
<comment type="subcellular location">
    <subcellularLocation>
        <location evidence="1">Membrane</location>
        <topology evidence="1">Single-pass membrane protein</topology>
    </subcellularLocation>
</comment>
<evidence type="ECO:0000256" key="5">
    <source>
        <dbReference type="SAM" id="MobiDB-lite"/>
    </source>
</evidence>
<evidence type="ECO:0000256" key="1">
    <source>
        <dbReference type="ARBA" id="ARBA00004167"/>
    </source>
</evidence>
<gene>
    <name evidence="8" type="ORF">CI238_11019</name>
</gene>
<proteinExistence type="predicted"/>
<feature type="signal peptide" evidence="7">
    <location>
        <begin position="1"/>
        <end position="23"/>
    </location>
</feature>